<dbReference type="EMBL" id="CM040472">
    <property type="protein sequence ID" value="MCI4389400.1"/>
    <property type="molecule type" value="Genomic_DNA"/>
</dbReference>
<dbReference type="Proteomes" id="UP000829447">
    <property type="component" value="Linkage Group LG19"/>
</dbReference>
<reference evidence="1 2" key="1">
    <citation type="journal article" date="2022" name="bioRxiv">
        <title>An ancient truncated duplication of the anti-Mullerian hormone receptor type 2 gene is a potential conserved master sex determinant in the Pangasiidae catfish family.</title>
        <authorList>
            <person name="Wen M."/>
            <person name="Pan Q."/>
            <person name="Jouanno E."/>
            <person name="Montfort J."/>
            <person name="Zahm M."/>
            <person name="Cabau C."/>
            <person name="Klopp C."/>
            <person name="Iampietro C."/>
            <person name="Roques C."/>
            <person name="Bouchez O."/>
            <person name="Castinel A."/>
            <person name="Donnadieu C."/>
            <person name="Parrinello H."/>
            <person name="Poncet C."/>
            <person name="Belmonte E."/>
            <person name="Gautier V."/>
            <person name="Avarre J.-C."/>
            <person name="Dugue R."/>
            <person name="Gustiano R."/>
            <person name="Ha T.T.T."/>
            <person name="Campet M."/>
            <person name="Sriphairoj K."/>
            <person name="Ribolli J."/>
            <person name="de Almeida F.L."/>
            <person name="Desvignes T."/>
            <person name="Postlethwait J.H."/>
            <person name="Bucao C.F."/>
            <person name="Robinson-Rechavi M."/>
            <person name="Bobe J."/>
            <person name="Herpin A."/>
            <person name="Guiguen Y."/>
        </authorList>
    </citation>
    <scope>NUCLEOTIDE SEQUENCE [LARGE SCALE GENOMIC DNA]</scope>
    <source>
        <strain evidence="1">YG-Dec2019</strain>
    </source>
</reference>
<protein>
    <submittedName>
        <fullName evidence="1">Uncharacterized protein</fullName>
    </submittedName>
</protein>
<gene>
    <name evidence="1" type="ORF">PGIGA_G00097570</name>
</gene>
<sequence>MKDSLSDSAHVFQDPEMSMLAEPRRKQKWSVDPRNSTWSNDDSKFGQKMLERMGWSKGKGLGKSEQGATEHIKVKVKNNSLGLGTTINNEDNWIAHQDDFNQLLAELNNCHGQNNTEEPCQEQTQGFSLEEKSKTSKKRVHYMKFTKGKDLSSRSETDLACIFGKRAKQSNQDEASNGSDSQEEKEQDSDDKNGPSNPEVELNTVTSALTMQEYFAQRMAQLKKGRAENQSSASTPETNGIPQSQSATPKSTEDSPDTSDMEESKKRKKKKKKDRKNDQHDDEEKVEETEQTPVTEEVAVVEQADSDSKKKKKKKKERQAREEDTVEECCVAAAKQGTAGDIVALSTEKKRKRKNKETPTRTPTDSTNEDHKADITDTEVLDKKKKKRKQRDVEEEQTEVVAEKKSKKDKKKKKNDN</sequence>
<name>A0ACC5XFP6_PANGG</name>
<evidence type="ECO:0000313" key="1">
    <source>
        <dbReference type="EMBL" id="MCI4389400.1"/>
    </source>
</evidence>
<comment type="caution">
    <text evidence="1">The sequence shown here is derived from an EMBL/GenBank/DDBJ whole genome shotgun (WGS) entry which is preliminary data.</text>
</comment>
<organism evidence="1 2">
    <name type="scientific">Pangasianodon gigas</name>
    <name type="common">Mekong giant catfish</name>
    <name type="synonym">Pangasius gigas</name>
    <dbReference type="NCBI Taxonomy" id="30993"/>
    <lineage>
        <taxon>Eukaryota</taxon>
        <taxon>Metazoa</taxon>
        <taxon>Chordata</taxon>
        <taxon>Craniata</taxon>
        <taxon>Vertebrata</taxon>
        <taxon>Euteleostomi</taxon>
        <taxon>Actinopterygii</taxon>
        <taxon>Neopterygii</taxon>
        <taxon>Teleostei</taxon>
        <taxon>Ostariophysi</taxon>
        <taxon>Siluriformes</taxon>
        <taxon>Pangasiidae</taxon>
        <taxon>Pangasianodon</taxon>
    </lineage>
</organism>
<accession>A0ACC5XFP6</accession>
<evidence type="ECO:0000313" key="2">
    <source>
        <dbReference type="Proteomes" id="UP000829447"/>
    </source>
</evidence>
<proteinExistence type="predicted"/>
<keyword evidence="2" id="KW-1185">Reference proteome</keyword>